<keyword evidence="1" id="KW-0812">Transmembrane</keyword>
<dbReference type="Proteomes" id="UP000247702">
    <property type="component" value="Unassembled WGS sequence"/>
</dbReference>
<keyword evidence="1" id="KW-0472">Membrane</keyword>
<evidence type="ECO:0000313" key="3">
    <source>
        <dbReference type="Proteomes" id="UP000247702"/>
    </source>
</evidence>
<accession>A0A2Z6RQR6</accession>
<keyword evidence="3" id="KW-1185">Reference proteome</keyword>
<gene>
    <name evidence="2" type="ORF">RclHR1_00060017</name>
</gene>
<reference evidence="2 3" key="1">
    <citation type="submission" date="2017-11" db="EMBL/GenBank/DDBJ databases">
        <title>The genome of Rhizophagus clarus HR1 reveals common genetic basis of auxotrophy among arbuscular mycorrhizal fungi.</title>
        <authorList>
            <person name="Kobayashi Y."/>
        </authorList>
    </citation>
    <scope>NUCLEOTIDE SEQUENCE [LARGE SCALE GENOMIC DNA]</scope>
    <source>
        <strain evidence="2 3">HR1</strain>
    </source>
</reference>
<proteinExistence type="predicted"/>
<dbReference type="EMBL" id="BEXD01003981">
    <property type="protein sequence ID" value="GBC05004.1"/>
    <property type="molecule type" value="Genomic_DNA"/>
</dbReference>
<evidence type="ECO:0000313" key="2">
    <source>
        <dbReference type="EMBL" id="GBC05004.1"/>
    </source>
</evidence>
<sequence>MKASDDLFLGIHKFCTFWKFGEVRYFSSYDMDFLGSILQLLRFRLSFFLKFGTSALTIWFSISILVIVSILLFF</sequence>
<evidence type="ECO:0000256" key="1">
    <source>
        <dbReference type="SAM" id="Phobius"/>
    </source>
</evidence>
<dbReference type="AlphaFoldDB" id="A0A2Z6RQR6"/>
<name>A0A2Z6RQR6_9GLOM</name>
<keyword evidence="1" id="KW-1133">Transmembrane helix</keyword>
<feature type="transmembrane region" description="Helical" evidence="1">
    <location>
        <begin position="47"/>
        <end position="73"/>
    </location>
</feature>
<protein>
    <submittedName>
        <fullName evidence="2">Uncharacterized protein</fullName>
    </submittedName>
</protein>
<comment type="caution">
    <text evidence="2">The sequence shown here is derived from an EMBL/GenBank/DDBJ whole genome shotgun (WGS) entry which is preliminary data.</text>
</comment>
<organism evidence="2 3">
    <name type="scientific">Rhizophagus clarus</name>
    <dbReference type="NCBI Taxonomy" id="94130"/>
    <lineage>
        <taxon>Eukaryota</taxon>
        <taxon>Fungi</taxon>
        <taxon>Fungi incertae sedis</taxon>
        <taxon>Mucoromycota</taxon>
        <taxon>Glomeromycotina</taxon>
        <taxon>Glomeromycetes</taxon>
        <taxon>Glomerales</taxon>
        <taxon>Glomeraceae</taxon>
        <taxon>Rhizophagus</taxon>
    </lineage>
</organism>